<name>A0A5B7K283_PORTR</name>
<comment type="caution">
    <text evidence="1">The sequence shown here is derived from an EMBL/GenBank/DDBJ whole genome shotgun (WGS) entry which is preliminary data.</text>
</comment>
<keyword evidence="2" id="KW-1185">Reference proteome</keyword>
<sequence length="86" mass="9588">MTGLSEDPDEIGEADKEVIKVLDAAGYAECRNIEGWREINVMNNTVHPAEIFPCHMTDALCQHLKAGSGGHRRRQRIVGDWEVLSV</sequence>
<proteinExistence type="predicted"/>
<protein>
    <submittedName>
        <fullName evidence="1">Uncharacterized protein</fullName>
    </submittedName>
</protein>
<accession>A0A5B7K283</accession>
<reference evidence="1 2" key="1">
    <citation type="submission" date="2019-05" db="EMBL/GenBank/DDBJ databases">
        <title>Another draft genome of Portunus trituberculatus and its Hox gene families provides insights of decapod evolution.</title>
        <authorList>
            <person name="Jeong J.-H."/>
            <person name="Song I."/>
            <person name="Kim S."/>
            <person name="Choi T."/>
            <person name="Kim D."/>
            <person name="Ryu S."/>
            <person name="Kim W."/>
        </authorList>
    </citation>
    <scope>NUCLEOTIDE SEQUENCE [LARGE SCALE GENOMIC DNA]</scope>
    <source>
        <tissue evidence="1">Muscle</tissue>
    </source>
</reference>
<gene>
    <name evidence="1" type="ORF">E2C01_096623</name>
</gene>
<dbReference type="Proteomes" id="UP000324222">
    <property type="component" value="Unassembled WGS sequence"/>
</dbReference>
<evidence type="ECO:0000313" key="2">
    <source>
        <dbReference type="Proteomes" id="UP000324222"/>
    </source>
</evidence>
<organism evidence="1 2">
    <name type="scientific">Portunus trituberculatus</name>
    <name type="common">Swimming crab</name>
    <name type="synonym">Neptunus trituberculatus</name>
    <dbReference type="NCBI Taxonomy" id="210409"/>
    <lineage>
        <taxon>Eukaryota</taxon>
        <taxon>Metazoa</taxon>
        <taxon>Ecdysozoa</taxon>
        <taxon>Arthropoda</taxon>
        <taxon>Crustacea</taxon>
        <taxon>Multicrustacea</taxon>
        <taxon>Malacostraca</taxon>
        <taxon>Eumalacostraca</taxon>
        <taxon>Eucarida</taxon>
        <taxon>Decapoda</taxon>
        <taxon>Pleocyemata</taxon>
        <taxon>Brachyura</taxon>
        <taxon>Eubrachyura</taxon>
        <taxon>Portunoidea</taxon>
        <taxon>Portunidae</taxon>
        <taxon>Portuninae</taxon>
        <taxon>Portunus</taxon>
    </lineage>
</organism>
<dbReference type="AlphaFoldDB" id="A0A5B7K283"/>
<dbReference type="EMBL" id="VSRR010125780">
    <property type="protein sequence ID" value="MPD01110.1"/>
    <property type="molecule type" value="Genomic_DNA"/>
</dbReference>
<evidence type="ECO:0000313" key="1">
    <source>
        <dbReference type="EMBL" id="MPD01110.1"/>
    </source>
</evidence>